<dbReference type="GO" id="GO:0051301">
    <property type="term" value="P:cell division"/>
    <property type="evidence" value="ECO:0007669"/>
    <property type="project" value="InterPro"/>
</dbReference>
<protein>
    <recommendedName>
        <fullName evidence="1">SHS2 domain-containing protein</fullName>
    </recommendedName>
</protein>
<dbReference type="Proteomes" id="UP000229574">
    <property type="component" value="Unassembled WGS sequence"/>
</dbReference>
<evidence type="ECO:0000313" key="2">
    <source>
        <dbReference type="EMBL" id="PIS17732.1"/>
    </source>
</evidence>
<comment type="caution">
    <text evidence="2">The sequence shown here is derived from an EMBL/GenBank/DDBJ whole genome shotgun (WGS) entry which is preliminary data.</text>
</comment>
<dbReference type="InterPro" id="IPR050696">
    <property type="entry name" value="FtsA/MreB"/>
</dbReference>
<sequence>MITYFGLDIGSSSVKVTKSNLMGTKAFGVEAIGLAVNPVGSVDFANPNVVSRLGLTVKQLLKETKIREKRVVVAIPESRVYSHILTMPTMSEAELDSAIKWEAEQFVPVPVSEVELDFSIIEQQVSGSTDKKMLVYMVAAPKKYLQSMVDFLVGVGLEPIAIESEMVAVARALTFEQTKATSLIVHIGAMSTVLSIVDRSSLSFSYVIESGGVALTRALAQALSLPLPQAEEYKRTYGLDETKLEGKVRMGLLVVLEVIVGEIRKAMEFHLSSRKSSVSRIVLSGGGAYLPGFGAYLSTVFGGLEVIVGDPLSLAKPGRGLNFPRERAVYSVAVGLSQRVF</sequence>
<dbReference type="SMART" id="SM00842">
    <property type="entry name" value="FtsA"/>
    <property type="match status" value="1"/>
</dbReference>
<name>A0A2H0WYK7_9BACT</name>
<dbReference type="EMBL" id="PEYY01000118">
    <property type="protein sequence ID" value="PIS17732.1"/>
    <property type="molecule type" value="Genomic_DNA"/>
</dbReference>
<organism evidence="2 3">
    <name type="scientific">Candidatus Collierbacteria bacterium CG09_land_8_20_14_0_10_46_12</name>
    <dbReference type="NCBI Taxonomy" id="1974533"/>
    <lineage>
        <taxon>Bacteria</taxon>
        <taxon>Candidatus Collieribacteriota</taxon>
    </lineage>
</organism>
<gene>
    <name evidence="2" type="ORF">COT54_03040</name>
</gene>
<dbReference type="CDD" id="cd24049">
    <property type="entry name" value="ASKHA_NBD_PilM"/>
    <property type="match status" value="1"/>
</dbReference>
<proteinExistence type="predicted"/>
<reference evidence="3" key="1">
    <citation type="submission" date="2017-09" db="EMBL/GenBank/DDBJ databases">
        <title>Depth-based differentiation of microbial function through sediment-hosted aquifers and enrichment of novel symbionts in the deep terrestrial subsurface.</title>
        <authorList>
            <person name="Probst A.J."/>
            <person name="Ladd B."/>
            <person name="Jarett J.K."/>
            <person name="Geller-Mcgrath D.E."/>
            <person name="Sieber C.M.K."/>
            <person name="Emerson J.B."/>
            <person name="Anantharaman K."/>
            <person name="Thomas B.C."/>
            <person name="Malmstrom R."/>
            <person name="Stieglmeier M."/>
            <person name="Klingl A."/>
            <person name="Woyke T."/>
            <person name="Ryan C.M."/>
            <person name="Banfield J.F."/>
        </authorList>
    </citation>
    <scope>NUCLEOTIDE SEQUENCE [LARGE SCALE GENOMIC DNA]</scope>
</reference>
<dbReference type="Gene3D" id="3.30.420.40">
    <property type="match status" value="2"/>
</dbReference>
<dbReference type="NCBIfam" id="TIGR01175">
    <property type="entry name" value="pilM"/>
    <property type="match status" value="1"/>
</dbReference>
<feature type="domain" description="SHS2" evidence="1">
    <location>
        <begin position="4"/>
        <end position="173"/>
    </location>
</feature>
<dbReference type="AlphaFoldDB" id="A0A2H0WYK7"/>
<dbReference type="PANTHER" id="PTHR32432">
    <property type="entry name" value="CELL DIVISION PROTEIN FTSA-RELATED"/>
    <property type="match status" value="1"/>
</dbReference>
<evidence type="ECO:0000259" key="1">
    <source>
        <dbReference type="SMART" id="SM00842"/>
    </source>
</evidence>
<dbReference type="Gene3D" id="3.30.1490.300">
    <property type="match status" value="1"/>
</dbReference>
<dbReference type="InterPro" id="IPR005883">
    <property type="entry name" value="PilM"/>
</dbReference>
<dbReference type="PANTHER" id="PTHR32432:SF3">
    <property type="entry name" value="ETHANOLAMINE UTILIZATION PROTEIN EUTJ"/>
    <property type="match status" value="1"/>
</dbReference>
<dbReference type="Pfam" id="PF11104">
    <property type="entry name" value="PilM_2"/>
    <property type="match status" value="1"/>
</dbReference>
<evidence type="ECO:0000313" key="3">
    <source>
        <dbReference type="Proteomes" id="UP000229574"/>
    </source>
</evidence>
<dbReference type="SUPFAM" id="SSF53067">
    <property type="entry name" value="Actin-like ATPase domain"/>
    <property type="match status" value="2"/>
</dbReference>
<accession>A0A2H0WYK7</accession>
<dbReference type="InterPro" id="IPR043129">
    <property type="entry name" value="ATPase_NBD"/>
</dbReference>
<dbReference type="PIRSF" id="PIRSF019169">
    <property type="entry name" value="PilM"/>
    <property type="match status" value="1"/>
</dbReference>
<dbReference type="InterPro" id="IPR003494">
    <property type="entry name" value="SHS2_FtsA"/>
</dbReference>